<dbReference type="KEGG" id="ptm:GSPATT00024930001"/>
<keyword evidence="2" id="KW-1185">Reference proteome</keyword>
<organism evidence="1 2">
    <name type="scientific">Paramecium tetraurelia</name>
    <dbReference type="NCBI Taxonomy" id="5888"/>
    <lineage>
        <taxon>Eukaryota</taxon>
        <taxon>Sar</taxon>
        <taxon>Alveolata</taxon>
        <taxon>Ciliophora</taxon>
        <taxon>Intramacronucleata</taxon>
        <taxon>Oligohymenophorea</taxon>
        <taxon>Peniculida</taxon>
        <taxon>Parameciidae</taxon>
        <taxon>Paramecium</taxon>
    </lineage>
</organism>
<evidence type="ECO:0000313" key="1">
    <source>
        <dbReference type="EMBL" id="CAK92198.1"/>
    </source>
</evidence>
<gene>
    <name evidence="1" type="ORF">GSPATT00024930001</name>
</gene>
<dbReference type="Pfam" id="PF01508">
    <property type="entry name" value="Paramecium_SA"/>
    <property type="match status" value="8"/>
</dbReference>
<protein>
    <submittedName>
        <fullName evidence="1">Uncharacterized protein</fullName>
    </submittedName>
</protein>
<dbReference type="InterPro" id="IPR002895">
    <property type="entry name" value="Paramecium_SA"/>
</dbReference>
<proteinExistence type="predicted"/>
<evidence type="ECO:0000313" key="2">
    <source>
        <dbReference type="Proteomes" id="UP000000600"/>
    </source>
</evidence>
<dbReference type="OrthoDB" id="10293342at2759"/>
<dbReference type="InParanoid" id="A0EA81"/>
<reference evidence="1 2" key="1">
    <citation type="journal article" date="2006" name="Nature">
        <title>Global trends of whole-genome duplications revealed by the ciliate Paramecium tetraurelia.</title>
        <authorList>
            <consortium name="Genoscope"/>
            <person name="Aury J.-M."/>
            <person name="Jaillon O."/>
            <person name="Duret L."/>
            <person name="Noel B."/>
            <person name="Jubin C."/>
            <person name="Porcel B.M."/>
            <person name="Segurens B."/>
            <person name="Daubin V."/>
            <person name="Anthouard V."/>
            <person name="Aiach N."/>
            <person name="Arnaiz O."/>
            <person name="Billaut A."/>
            <person name="Beisson J."/>
            <person name="Blanc I."/>
            <person name="Bouhouche K."/>
            <person name="Camara F."/>
            <person name="Duharcourt S."/>
            <person name="Guigo R."/>
            <person name="Gogendeau D."/>
            <person name="Katinka M."/>
            <person name="Keller A.-M."/>
            <person name="Kissmehl R."/>
            <person name="Klotz C."/>
            <person name="Koll F."/>
            <person name="Le Moue A."/>
            <person name="Lepere C."/>
            <person name="Malinsky S."/>
            <person name="Nowacki M."/>
            <person name="Nowak J.K."/>
            <person name="Plattner H."/>
            <person name="Poulain J."/>
            <person name="Ruiz F."/>
            <person name="Serrano V."/>
            <person name="Zagulski M."/>
            <person name="Dessen P."/>
            <person name="Betermier M."/>
            <person name="Weissenbach J."/>
            <person name="Scarpelli C."/>
            <person name="Schachter V."/>
            <person name="Sperling L."/>
            <person name="Meyer E."/>
            <person name="Cohen J."/>
            <person name="Wincker P."/>
        </authorList>
    </citation>
    <scope>NUCLEOTIDE SEQUENCE [LARGE SCALE GENOMIC DNA]</scope>
    <source>
        <strain evidence="1 2">Stock d4-2</strain>
    </source>
</reference>
<dbReference type="RefSeq" id="XP_001459595.1">
    <property type="nucleotide sequence ID" value="XM_001459558.1"/>
</dbReference>
<dbReference type="GeneID" id="5045392"/>
<dbReference type="EMBL" id="CT868667">
    <property type="protein sequence ID" value="CAK92198.1"/>
    <property type="molecule type" value="Genomic_DNA"/>
</dbReference>
<dbReference type="OMA" id="NACCLAE"/>
<accession>A0EA81</accession>
<dbReference type="SMART" id="SM00639">
    <property type="entry name" value="PSA"/>
    <property type="match status" value="29"/>
</dbReference>
<sequence>MRLFVALLLEIIHGFSVLKSDQCLDCSLLIRKEDCEYASCYWSAVSENSEGTCSDEDLSENPGNSEGNVTFCQSILNPEQNCNKAKGCAYYNSACTIFTGCSAYLFHSTLECQRISSECISEGDGCINVKQCVEYLTQDICENSGSSSGSGRCKWNSELQKCRDYKCSEADLVLTTDQQCSQFGVGCITKGLGCIESPLRECKTYESSGQDCRKLIGSDGQCEQLEGSQYCQLKKCETAPTTYNKNEECDKYLKGCVSTGQGCVVTLLPCNTYKNNCTNYIGSDGICEYEENQENCRSRICENGQFSSDEDCNRYRSGCITNGKSCANSLQSCTSYKGNKNSCLGYKGQEGMCKGIDDNEQQCQVQDCIKDSSTTYVTDEQCQSIQKVCKTNGMGCVYTLKLCKEYEASSEKCFGLIGSDGRCQGGVDGKCKSRICSDAPSTYNTDYECKKYQSGCVTNGSGCIDQTSCQLTLKENSCSGTSGCQWNSSCIDSTKCSNFQTQLICENNSAFNYQYKDGITSYNYTKCSWKSNQCIDLKCSDLTSDKYDSDFACQQVMENCVYSGYGCIDKSSDCSLFKGSQIRCALYANKCWNDSNATETTPCRIRLCSDNTIFTTDEECAFFQKGCRTNGQGCIEDTKQCSDYQGTQVSCNKFTGYISNSTERQQCYNVSAATSTTTCIEKTCNLAVGLTNNTDCGKFLKGCVWNGLSSCVKDTSDCTAFYGTQQQCNTFIGNNQPCYGLSTNSSNSQCKVKLCVDNTQPGLTDQQCLNFLEGCISNGIGCTSKDTTCDKFIGTAQTCSSFLGNGLKCNRKDNCSTRQCSDYTQPKEHQDCYNYHSKCRFVNANSPCIDKTLCSNYVAQGTNNTEKAAYCKAVKDDSNFICNHQSDDSNCSNYTCDQMPTQTECESYTKTKGCYFINNSCVSTNDCSKIPLDNTSSDKPTSNPSKLTWCNQYKDINNKQCSYHPTLSNSNCSNYILCEQVVSAKNSMDCNRLLYKDPNTTNKGCLFYNDQCYSVQTQCTDYLAIGNDDTEKQAFCQAMKFNTSIGTANTKVLQCVFEVGNSNCSTATCESVTDVSSQTDCERKALNCAYFQSKCYTKQNECSSYSTKSVASNKPQFCSIMKNSSGENCGYIDGMDNCINSSSDCKVYRWDSYNSNPAPSPSPSTNADKRLYCQQRRSNQGRLCGYVYEQSHCSLEINYCELIESPTSQISCDLQAKGCTFIHSTSICVTTSRLASCKDIKFNAATLPSESTKLNYCKSVMSYSGECTWISGTGQCDDLSTDCTSFSLSSVPNENDKSTYCLKRVSQAGGCAWRKGDAISTCRSFSCFDITNAVNQATCDKVLSGCTYYQKQCIKTQSKCDQYYAFGADDYQKFYYCSGLSQTTGNSQCTYIKGSQLCTVKIDSCASYAVSALSDANKLTWCYILSDLSSKNCAYSTGDSACKSITCELILSASSQNDCDLYLSGCQYYKGFCYTKPSSCSSYTIPSRITDNVVFCSNFKNTSSQFCGYVSGSTCANPYSCDQISAVGDTTALKQAYCQARKSSGGYVCTYSSGAYCIQVNTSLSCTYITGTITSQDQCQSFSSNCSYQDSTKTCNLTSDLNACNKYGLGSSTDEDTKIKYCRSILSGTCTYQAGDSKCSNQVTSCNQISISEINDKLYYCLARSSSNGNCSFDDQNENQCSQIKCSDIDYPNSQMDCNKRMSGCIYYRGTCYSMQNNCTLYETYGADDLAKKEYCEGLKTSDNLLCTFISSLEVCSNVESSCSSYDVSAVVDKVTWCELLIQNDGQACSNLNDSSKCSLKIYNCESITATSQKDCDQVLLDGCIYYNSKCQKKQNNCTDYVIPASVTNKQLYCKNMLDGSQRYCTSGTTNCASPTTDCSDITANGVDDSEKRVYCRQYKSSAGKMCGYSSGLKCEIERNYCSVLTSPTSQQDCDLGLDNCVYIQKSGKCVEKYLIKDCTAMLFDSGLSNKVSYCQSYNPNGNACTWNTAADHCELDTKQCSDFDATGQSDKRVFCQSKDRYNCSWRNGDTSSSCRKFKCQDVDLAQSQSDCDSRIFGCSFYINSCFTLENNCVNYYALGTDNTLKQSFCNGIPTKSNQKCTYLSDDYKCRVRDQCSTYNVQSLSDKASACQGMYNSTGIQCIYVKGTTCNQVDKCETYTELSDMSDCTKLLDSNNRFCLEGNTTCLTFTCEDISDPKSQVDCDTKLKGLCYFNTTNSKCITLSDCSTYKNSDWPSDADPIKHCDTLIDKNGHHCTADSATSTKCRERLCSDKLFYLNSECKEWKSSCKSDGQKCIESTQECSQYSGDKDSCIKYLDSDNLNYCKVIAGSDQDIGPCSTMSCYQNTTATSDSECQSFQNGCVTKGVGCIAKTAKCDEYRGTRDQCSKFQGYVSKTSTEFCSGDSTNTNLSKCRSRICSDNMTDVSDIQCSDFKAGCVTNGKGCIDITASCSSYKGTQEECSKFMGNNRTVYCWNDLEAASSKSCIEKQCNHIKGITNEQCELAFPKVLIQDIQTLLCVSNGQNCIKNPAQCSDFIGNNITCQTFTAIIDGPCKGHSDNSIGQCQSRQCYEAPKSYNTDAQCYDYHPTCLTTGQGCMKFQSYDKFGKPTLNCNNIVNNDACTQKLGCALASQCLVLVSSCSALTSQAICQTTTLSNGTQCVYDLAINKCREIQCSDYVGISDNNICQNYGSNCTTNGNGCEIMKSCVLYNEKLTCQSAYSTDPINRCTWTDQGCRQRECKDFKGTTNSSCKSFLQGCITNGQNCIGPNYSCSDLTQKTCLTDYSGNPCIFYNKQCLSYSKCEDLKFTTHDQCQSFSGLCTSNKQNCIPLNKCENYSSQVSCIVGVDGKCGWINDKCKIFQGCSNVSGTSNPVCQQYSNTCISDGVKCVEQNLCSFYSQQFLCENNKGLDGDCIWADNACRLKQCEDLKTNIDTFKKCYDQLSHVKCSSNGTKCISLTSCEYYEEKSCILGSDGPCIYKLPIDQSSGQISCRLKECQDVTGKTFETCKSAFDSAYKKCTSNGSMCIDVNYCSSYTTKVACASGGIDGQCAFVPSASKANDGVCKLFTQCSDADNDKDVCLSNSKYCQWISTSVKKQCIPHTCLTYNKKNECNPVPSFDQTSYLLCAKVKGICQEVQPTTLPMETCYIQSAQTFLWNITTSQCVQCKHQINNNVTNNQTGSTDSSHMLFTLAIVFSLYF</sequence>
<dbReference type="HOGENOM" id="CLU_000383_0_0_1"/>
<name>A0EA81_PARTE</name>
<dbReference type="Proteomes" id="UP000000600">
    <property type="component" value="Unassembled WGS sequence"/>
</dbReference>